<sequence>MKTKVFIARAGSGKSTYATQNCSEFKNKKVLYITYTQTNVQVLRKKLRISPILFRFQKVMSWFDFILKEMIYPTLGSNLSTRKIDWDRNAWHYSNWMNERKELYGYKCSKIALNESIFKIALRRLNKFYDYLVIDEFQDITGEDLILLKKLINATLNLRIQIYMFGDLYQANVQHSNTISLFKNTIQIANEEEYLYRTYGSSDMIIINKHDLLTSHRIGRKTADFISQRLNIEIHSEKEMGQVLPENMDNIPQKYDEVIPIFNNVSKILVYNSKVLESVKYQQYRDKTVNWGVSKGETYEDIAVVLTKKIFEILTKTEDISALKAQTLNKFYVALTRASGNVYLVYPSKDK</sequence>
<dbReference type="SUPFAM" id="SSF52540">
    <property type="entry name" value="P-loop containing nucleoside triphosphate hydrolases"/>
    <property type="match status" value="1"/>
</dbReference>
<organism evidence="1 2">
    <name type="scientific">Lactobacillus helveticus CIRM-BIA 953</name>
    <dbReference type="NCBI Taxonomy" id="1226335"/>
    <lineage>
        <taxon>Bacteria</taxon>
        <taxon>Bacillati</taxon>
        <taxon>Bacillota</taxon>
        <taxon>Bacilli</taxon>
        <taxon>Lactobacillales</taxon>
        <taxon>Lactobacillaceae</taxon>
        <taxon>Lactobacillus</taxon>
    </lineage>
</organism>
<comment type="caution">
    <text evidence="1">The sequence shown here is derived from an EMBL/GenBank/DDBJ whole genome shotgun (WGS) entry which is preliminary data.</text>
</comment>
<gene>
    <name evidence="1" type="ORF">LHCIRMBIA953_02695</name>
</gene>
<dbReference type="AlphaFoldDB" id="U4QCW9"/>
<dbReference type="EMBL" id="CBUH010000101">
    <property type="protein sequence ID" value="CDI42357.1"/>
    <property type="molecule type" value="Genomic_DNA"/>
</dbReference>
<dbReference type="InterPro" id="IPR027417">
    <property type="entry name" value="P-loop_NTPase"/>
</dbReference>
<dbReference type="Gene3D" id="3.40.50.300">
    <property type="entry name" value="P-loop containing nucleotide triphosphate hydrolases"/>
    <property type="match status" value="1"/>
</dbReference>
<proteinExistence type="predicted"/>
<evidence type="ECO:0008006" key="3">
    <source>
        <dbReference type="Google" id="ProtNLM"/>
    </source>
</evidence>
<name>U4QCW9_LACHE</name>
<dbReference type="Proteomes" id="UP000017243">
    <property type="component" value="Unassembled WGS sequence"/>
</dbReference>
<evidence type="ECO:0000313" key="2">
    <source>
        <dbReference type="Proteomes" id="UP000017243"/>
    </source>
</evidence>
<accession>U4QCW9</accession>
<evidence type="ECO:0000313" key="1">
    <source>
        <dbReference type="EMBL" id="CDI42357.1"/>
    </source>
</evidence>
<dbReference type="RefSeq" id="WP_023061354.1">
    <property type="nucleotide sequence ID" value="NZ_CBUH010000101.1"/>
</dbReference>
<protein>
    <recommendedName>
        <fullName evidence="3">DNA helicase</fullName>
    </recommendedName>
</protein>
<reference evidence="1 2" key="1">
    <citation type="submission" date="2013-09" db="EMBL/GenBank/DDBJ databases">
        <title>Draft Genome Sequence of five Lactobacillus helveticus strains CIRM-BIA 101T, 103, 104, 951 and 953 isolated from milk product.</title>
        <authorList>
            <person name="Valence F."/>
            <person name="Chuat V."/>
            <person name="Ma L."/>
            <person name="Creno S."/>
            <person name="Falentin H."/>
            <person name="Lortal S."/>
            <person name="Bizet C."/>
            <person name="Clermont D."/>
            <person name="Loux V."/>
            <person name="Bouchier C."/>
            <person name="Cousin S."/>
        </authorList>
    </citation>
    <scope>NUCLEOTIDE SEQUENCE [LARGE SCALE GENOMIC DNA]</scope>
    <source>
        <strain evidence="1 2">CIRM-BIA 953</strain>
    </source>
</reference>